<feature type="region of interest" description="Disordered" evidence="1">
    <location>
        <begin position="187"/>
        <end position="207"/>
    </location>
</feature>
<dbReference type="AlphaFoldDB" id="A0A0F7ZN39"/>
<proteinExistence type="predicted"/>
<accession>A0A0F7ZN39</accession>
<dbReference type="EMBL" id="KQ030538">
    <property type="protein sequence ID" value="KJZ73080.1"/>
    <property type="molecule type" value="Genomic_DNA"/>
</dbReference>
<dbReference type="Proteomes" id="UP000054481">
    <property type="component" value="Unassembled WGS sequence"/>
</dbReference>
<evidence type="ECO:0000256" key="1">
    <source>
        <dbReference type="SAM" id="MobiDB-lite"/>
    </source>
</evidence>
<dbReference type="OrthoDB" id="3499148at2759"/>
<name>A0A0F7ZN39_9HYPO</name>
<organism evidence="2 3">
    <name type="scientific">Hirsutella minnesotensis 3608</name>
    <dbReference type="NCBI Taxonomy" id="1043627"/>
    <lineage>
        <taxon>Eukaryota</taxon>
        <taxon>Fungi</taxon>
        <taxon>Dikarya</taxon>
        <taxon>Ascomycota</taxon>
        <taxon>Pezizomycotina</taxon>
        <taxon>Sordariomycetes</taxon>
        <taxon>Hypocreomycetidae</taxon>
        <taxon>Hypocreales</taxon>
        <taxon>Ophiocordycipitaceae</taxon>
        <taxon>Hirsutella</taxon>
    </lineage>
</organism>
<feature type="compositionally biased region" description="Polar residues" evidence="1">
    <location>
        <begin position="195"/>
        <end position="207"/>
    </location>
</feature>
<protein>
    <submittedName>
        <fullName evidence="2">Uncharacterized protein</fullName>
    </submittedName>
</protein>
<gene>
    <name evidence="2" type="ORF">HIM_07464</name>
</gene>
<evidence type="ECO:0000313" key="3">
    <source>
        <dbReference type="Proteomes" id="UP000054481"/>
    </source>
</evidence>
<reference evidence="2 3" key="1">
    <citation type="journal article" date="2014" name="Genome Biol. Evol.">
        <title>Comparative genomics and transcriptomics analyses reveal divergent lifestyle features of nematode endoparasitic fungus Hirsutella minnesotensis.</title>
        <authorList>
            <person name="Lai Y."/>
            <person name="Liu K."/>
            <person name="Zhang X."/>
            <person name="Zhang X."/>
            <person name="Li K."/>
            <person name="Wang N."/>
            <person name="Shu C."/>
            <person name="Wu Y."/>
            <person name="Wang C."/>
            <person name="Bushley K.E."/>
            <person name="Xiang M."/>
            <person name="Liu X."/>
        </authorList>
    </citation>
    <scope>NUCLEOTIDE SEQUENCE [LARGE SCALE GENOMIC DNA]</scope>
    <source>
        <strain evidence="2 3">3608</strain>
    </source>
</reference>
<sequence>MEDGYTATACPDTAEACSRPDFCRIEKSVEIFRRYLVSEWTRKKTPYGLDAALARAAESGPEVTGRIFLNAGFATWLAYHMATTGESHYEGRHAQLQAIAAFNQYSTADRTLVAKRVAETVAHSTVTSAIEKMLQEPKRRSKFSPCSWRFLQADELGLLSPTSDTGSREPPWSTSLAQIISPSDNTLPATGEGLTANSDDLSNDGSLTTGQQVLSNASLRGTADIFPEYLSGGIRRDIVHVDGLMCLKAAVTMNFPYNPLGQVHCLMTLAILSNKVEYLAMALFNVHVESASRVRHVVLPGGVRLLPNPELTLHGCQTEAIKLVFGSEVNNAVQASPVRKQEMEEEVRKTGCVSMTIARSSDEGAFITLNLGLTEGSRIREKLYN</sequence>
<evidence type="ECO:0000313" key="2">
    <source>
        <dbReference type="EMBL" id="KJZ73080.1"/>
    </source>
</evidence>
<keyword evidence="3" id="KW-1185">Reference proteome</keyword>